<dbReference type="InterPro" id="IPR044174">
    <property type="entry name" value="BC10-like"/>
</dbReference>
<keyword evidence="6" id="KW-1133">Transmembrane helix</keyword>
<keyword evidence="8" id="KW-1185">Reference proteome</keyword>
<evidence type="ECO:0000256" key="4">
    <source>
        <dbReference type="ARBA" id="ARBA00023136"/>
    </source>
</evidence>
<name>A0A835H5X1_9MAGN</name>
<keyword evidence="2" id="KW-0328">Glycosyltransferase</keyword>
<evidence type="ECO:0000256" key="6">
    <source>
        <dbReference type="SAM" id="Phobius"/>
    </source>
</evidence>
<evidence type="ECO:0008006" key="9">
    <source>
        <dbReference type="Google" id="ProtNLM"/>
    </source>
</evidence>
<dbReference type="AlphaFoldDB" id="A0A835H5X1"/>
<feature type="transmembrane region" description="Helical" evidence="6">
    <location>
        <begin position="12"/>
        <end position="40"/>
    </location>
</feature>
<comment type="subcellular location">
    <subcellularLocation>
        <location evidence="1">Membrane</location>
        <topology evidence="1">Single-pass type II membrane protein</topology>
    </subcellularLocation>
</comment>
<keyword evidence="6" id="KW-0812">Transmembrane</keyword>
<reference evidence="7 8" key="1">
    <citation type="submission" date="2020-10" db="EMBL/GenBank/DDBJ databases">
        <title>The Coptis chinensis genome and diversification of protoberbering-type alkaloids.</title>
        <authorList>
            <person name="Wang B."/>
            <person name="Shu S."/>
            <person name="Song C."/>
            <person name="Liu Y."/>
        </authorList>
    </citation>
    <scope>NUCLEOTIDE SEQUENCE [LARGE SCALE GENOMIC DNA]</scope>
    <source>
        <strain evidence="7">HL-2020</strain>
        <tissue evidence="7">Leaf</tissue>
    </source>
</reference>
<dbReference type="Pfam" id="PF02485">
    <property type="entry name" value="Branch"/>
    <property type="match status" value="1"/>
</dbReference>
<dbReference type="OrthoDB" id="191334at2759"/>
<dbReference type="EMBL" id="JADFTS010000008">
    <property type="protein sequence ID" value="KAF9593226.1"/>
    <property type="molecule type" value="Genomic_DNA"/>
</dbReference>
<protein>
    <recommendedName>
        <fullName evidence="9">Core-2/I-branching beta-1,6-N-acetylglucosaminyltransferase family protein</fullName>
    </recommendedName>
</protein>
<gene>
    <name evidence="7" type="ORF">IFM89_020721</name>
</gene>
<dbReference type="GO" id="GO:0016020">
    <property type="term" value="C:membrane"/>
    <property type="evidence" value="ECO:0007669"/>
    <property type="project" value="UniProtKB-SubCell"/>
</dbReference>
<keyword evidence="5" id="KW-0325">Glycoprotein</keyword>
<keyword evidence="3" id="KW-0808">Transferase</keyword>
<dbReference type="PANTHER" id="PTHR31042">
    <property type="entry name" value="CORE-2/I-BRANCHING BETA-1,6-N-ACETYLGLUCOSAMINYLTRANSFERASE FAMILY PROTEIN-RELATED"/>
    <property type="match status" value="1"/>
</dbReference>
<comment type="caution">
    <text evidence="7">The sequence shown here is derived from an EMBL/GenBank/DDBJ whole genome shotgun (WGS) entry which is preliminary data.</text>
</comment>
<sequence length="384" mass="43744">MITKQHSSSYLLFFVLGVSFGVSFNGILSILNLTSFSFGFEDTRISPSPPALTSTPTATPPPVSFLKHGSLNTSSHDELKGNNSSLMHNMADRELFWRASMVPKRNGAPYEYVPKVAFMFLTKGPLPLAPLWEKFFKGYEGLYSIYVHSHPLFNDTTSQDSVFYGRRIPSQAVEWGTVSMIDAETPLANALLDFSNQRFVLFSEECIPLFNLTIVYNYLINSNHSYLESFVDKSDKGSRGRYNNQMWPTISVSDWRKGSQWFAVHRNHAIEIISDTKYYAVQNYCKQPCLPDEHYIQTLVNIISPEMNSNRTITWVDWSRRAPHPGRFIGKDISFRFLERMRYGSKCTYNGKDTSMCSLFARKFAPDTLEPLLAIAPALFGFNP</sequence>
<accession>A0A835H5X1</accession>
<keyword evidence="4 6" id="KW-0472">Membrane</keyword>
<evidence type="ECO:0000256" key="2">
    <source>
        <dbReference type="ARBA" id="ARBA00022676"/>
    </source>
</evidence>
<organism evidence="7 8">
    <name type="scientific">Coptis chinensis</name>
    <dbReference type="NCBI Taxonomy" id="261450"/>
    <lineage>
        <taxon>Eukaryota</taxon>
        <taxon>Viridiplantae</taxon>
        <taxon>Streptophyta</taxon>
        <taxon>Embryophyta</taxon>
        <taxon>Tracheophyta</taxon>
        <taxon>Spermatophyta</taxon>
        <taxon>Magnoliopsida</taxon>
        <taxon>Ranunculales</taxon>
        <taxon>Ranunculaceae</taxon>
        <taxon>Coptidoideae</taxon>
        <taxon>Coptis</taxon>
    </lineage>
</organism>
<dbReference type="Proteomes" id="UP000631114">
    <property type="component" value="Unassembled WGS sequence"/>
</dbReference>
<proteinExistence type="predicted"/>
<evidence type="ECO:0000256" key="1">
    <source>
        <dbReference type="ARBA" id="ARBA00004606"/>
    </source>
</evidence>
<dbReference type="PANTHER" id="PTHR31042:SF77">
    <property type="entry name" value="GLYCOSYLTRANSFERASE"/>
    <property type="match status" value="1"/>
</dbReference>
<evidence type="ECO:0000256" key="5">
    <source>
        <dbReference type="ARBA" id="ARBA00023180"/>
    </source>
</evidence>
<evidence type="ECO:0000313" key="7">
    <source>
        <dbReference type="EMBL" id="KAF9593226.1"/>
    </source>
</evidence>
<evidence type="ECO:0000256" key="3">
    <source>
        <dbReference type="ARBA" id="ARBA00022679"/>
    </source>
</evidence>
<evidence type="ECO:0000313" key="8">
    <source>
        <dbReference type="Proteomes" id="UP000631114"/>
    </source>
</evidence>
<dbReference type="GO" id="GO:0016757">
    <property type="term" value="F:glycosyltransferase activity"/>
    <property type="evidence" value="ECO:0007669"/>
    <property type="project" value="UniProtKB-KW"/>
</dbReference>
<dbReference type="InterPro" id="IPR003406">
    <property type="entry name" value="Glyco_trans_14"/>
</dbReference>